<accession>A0A366S9R2</accession>
<dbReference type="InterPro" id="IPR051694">
    <property type="entry name" value="Immunoregulatory_rcpt-like"/>
</dbReference>
<evidence type="ECO:0000256" key="5">
    <source>
        <dbReference type="ARBA" id="ARBA00023136"/>
    </source>
</evidence>
<evidence type="ECO:0000259" key="9">
    <source>
        <dbReference type="Pfam" id="PF10342"/>
    </source>
</evidence>
<evidence type="ECO:0000313" key="10">
    <source>
        <dbReference type="EMBL" id="RBR26057.1"/>
    </source>
</evidence>
<dbReference type="AlphaFoldDB" id="A0A366S9R2"/>
<comment type="caution">
    <text evidence="10">The sequence shown here is derived from an EMBL/GenBank/DDBJ whole genome shotgun (WGS) entry which is preliminary data.</text>
</comment>
<evidence type="ECO:0000256" key="2">
    <source>
        <dbReference type="ARBA" id="ARBA00022692"/>
    </source>
</evidence>
<feature type="region of interest" description="Disordered" evidence="6">
    <location>
        <begin position="105"/>
        <end position="174"/>
    </location>
</feature>
<dbReference type="GeneID" id="41990532"/>
<evidence type="ECO:0000256" key="6">
    <source>
        <dbReference type="SAM" id="MobiDB-lite"/>
    </source>
</evidence>
<feature type="compositionally biased region" description="Low complexity" evidence="6">
    <location>
        <begin position="137"/>
        <end position="168"/>
    </location>
</feature>
<evidence type="ECO:0000256" key="1">
    <source>
        <dbReference type="ARBA" id="ARBA00004167"/>
    </source>
</evidence>
<feature type="chain" id="PRO_5016809782" description="Yeast cell wall synthesis Kre9/Knh1-like N-terminal domain-containing protein" evidence="8">
    <location>
        <begin position="19"/>
        <end position="280"/>
    </location>
</feature>
<feature type="compositionally biased region" description="Polar residues" evidence="6">
    <location>
        <begin position="105"/>
        <end position="129"/>
    </location>
</feature>
<dbReference type="Pfam" id="PF10342">
    <property type="entry name" value="Kre9_KNH"/>
    <property type="match status" value="1"/>
</dbReference>
<comment type="subcellular location">
    <subcellularLocation>
        <location evidence="1">Membrane</location>
        <topology evidence="1">Single-pass membrane protein</topology>
    </subcellularLocation>
</comment>
<dbReference type="InterPro" id="IPR018466">
    <property type="entry name" value="Kre9/Knh1-like_N"/>
</dbReference>
<proteinExistence type="predicted"/>
<evidence type="ECO:0000313" key="11">
    <source>
        <dbReference type="Proteomes" id="UP000253153"/>
    </source>
</evidence>
<keyword evidence="3 8" id="KW-0732">Signal</keyword>
<keyword evidence="2 7" id="KW-0812">Transmembrane</keyword>
<feature type="domain" description="Yeast cell wall synthesis Kre9/Knh1-like N-terminal" evidence="9">
    <location>
        <begin position="26"/>
        <end position="101"/>
    </location>
</feature>
<evidence type="ECO:0000256" key="8">
    <source>
        <dbReference type="SAM" id="SignalP"/>
    </source>
</evidence>
<dbReference type="Pfam" id="PF05808">
    <property type="entry name" value="Podoplanin"/>
    <property type="match status" value="1"/>
</dbReference>
<dbReference type="CDD" id="cd12087">
    <property type="entry name" value="TM_EGFR-like"/>
    <property type="match status" value="1"/>
</dbReference>
<feature type="signal peptide" evidence="8">
    <location>
        <begin position="1"/>
        <end position="18"/>
    </location>
</feature>
<feature type="transmembrane region" description="Helical" evidence="7">
    <location>
        <begin position="183"/>
        <end position="205"/>
    </location>
</feature>
<dbReference type="PANTHER" id="PTHR15549:SF30">
    <property type="entry name" value="MID2 DOMAIN-CONTAINING PROTEIN"/>
    <property type="match status" value="1"/>
</dbReference>
<evidence type="ECO:0000256" key="3">
    <source>
        <dbReference type="ARBA" id="ARBA00022729"/>
    </source>
</evidence>
<evidence type="ECO:0000256" key="4">
    <source>
        <dbReference type="ARBA" id="ARBA00022989"/>
    </source>
</evidence>
<gene>
    <name evidence="10" type="ORF">FIESC28_01085</name>
</gene>
<sequence length="280" mass="29823">MLTKLMLLAGWALPAVAGALVLLTENWNVEQGKPFTIHYNGCDDGCNIALMVGESTDLKVFRILTTSASGDSFTFTLNGLKEDTYSFRMTNEDETQYSEQFVLSEQSNPSKSETIASSETQFELTSASMPRSAPRPTTSTLIITDSASSTASRDAATSRPSEVSSAESTEVEVDPKRGLSAGAIAGIVVGIVLVILIFVGALLLWMRRRKQKATGGVTLNNNRRGSKPQIAELEQPNTADAAAAAPAEIHGSIVLSLPTELAGQGRLSELPSTEKPAEKD</sequence>
<dbReference type="GO" id="GO:0016020">
    <property type="term" value="C:membrane"/>
    <property type="evidence" value="ECO:0007669"/>
    <property type="project" value="UniProtKB-SubCell"/>
</dbReference>
<organism evidence="10 11">
    <name type="scientific">Fusarium coffeatum</name>
    <dbReference type="NCBI Taxonomy" id="231269"/>
    <lineage>
        <taxon>Eukaryota</taxon>
        <taxon>Fungi</taxon>
        <taxon>Dikarya</taxon>
        <taxon>Ascomycota</taxon>
        <taxon>Pezizomycotina</taxon>
        <taxon>Sordariomycetes</taxon>
        <taxon>Hypocreomycetidae</taxon>
        <taxon>Hypocreales</taxon>
        <taxon>Nectriaceae</taxon>
        <taxon>Fusarium</taxon>
        <taxon>Fusarium incarnatum-equiseti species complex</taxon>
    </lineage>
</organism>
<keyword evidence="4 7" id="KW-1133">Transmembrane helix</keyword>
<dbReference type="GO" id="GO:0071944">
    <property type="term" value="C:cell periphery"/>
    <property type="evidence" value="ECO:0007669"/>
    <property type="project" value="UniProtKB-ARBA"/>
</dbReference>
<evidence type="ECO:0000256" key="7">
    <source>
        <dbReference type="SAM" id="Phobius"/>
    </source>
</evidence>
<dbReference type="EMBL" id="QKXC01000030">
    <property type="protein sequence ID" value="RBR26057.1"/>
    <property type="molecule type" value="Genomic_DNA"/>
</dbReference>
<dbReference type="OrthoDB" id="5106895at2759"/>
<reference evidence="10 11" key="1">
    <citation type="submission" date="2018-06" db="EMBL/GenBank/DDBJ databases">
        <title>Fusarium incarnatum-equiseti species complex species 28.</title>
        <authorList>
            <person name="Gardiner D.M."/>
        </authorList>
    </citation>
    <scope>NUCLEOTIDE SEQUENCE [LARGE SCALE GENOMIC DNA]</scope>
    <source>
        <strain evidence="10 11">FIESC_28</strain>
    </source>
</reference>
<keyword evidence="11" id="KW-1185">Reference proteome</keyword>
<dbReference type="RefSeq" id="XP_031020648.1">
    <property type="nucleotide sequence ID" value="XM_031155236.1"/>
</dbReference>
<protein>
    <recommendedName>
        <fullName evidence="9">Yeast cell wall synthesis Kre9/Knh1-like N-terminal domain-containing protein</fullName>
    </recommendedName>
</protein>
<name>A0A366S9R2_9HYPO</name>
<dbReference type="PANTHER" id="PTHR15549">
    <property type="entry name" value="PAIRED IMMUNOGLOBULIN-LIKE TYPE 2 RECEPTOR"/>
    <property type="match status" value="1"/>
</dbReference>
<dbReference type="Proteomes" id="UP000253153">
    <property type="component" value="Unassembled WGS sequence"/>
</dbReference>
<keyword evidence="5 7" id="KW-0472">Membrane</keyword>